<dbReference type="InterPro" id="IPR002347">
    <property type="entry name" value="SDR_fam"/>
</dbReference>
<organism evidence="3 4">
    <name type="scientific">Rhodococcus opacus</name>
    <name type="common">Nocardia opaca</name>
    <dbReference type="NCBI Taxonomy" id="37919"/>
    <lineage>
        <taxon>Bacteria</taxon>
        <taxon>Bacillati</taxon>
        <taxon>Actinomycetota</taxon>
        <taxon>Actinomycetes</taxon>
        <taxon>Mycobacteriales</taxon>
        <taxon>Nocardiaceae</taxon>
        <taxon>Rhodococcus</taxon>
    </lineage>
</organism>
<dbReference type="CDD" id="cd05233">
    <property type="entry name" value="SDR_c"/>
    <property type="match status" value="1"/>
</dbReference>
<protein>
    <submittedName>
        <fullName evidence="3">SDR family NAD(P)-dependent oxidoreductase</fullName>
    </submittedName>
</protein>
<accession>A0ABT4NPA7</accession>
<dbReference type="PANTHER" id="PTHR43477:SF1">
    <property type="entry name" value="DIHYDROANTICAPSIN 7-DEHYDROGENASE"/>
    <property type="match status" value="1"/>
</dbReference>
<dbReference type="Pfam" id="PF13561">
    <property type="entry name" value="adh_short_C2"/>
    <property type="match status" value="1"/>
</dbReference>
<dbReference type="SUPFAM" id="SSF51735">
    <property type="entry name" value="NAD(P)-binding Rossmann-fold domains"/>
    <property type="match status" value="1"/>
</dbReference>
<reference evidence="3" key="1">
    <citation type="submission" date="2022-12" db="EMBL/GenBank/DDBJ databases">
        <authorList>
            <person name="Krivoruchko A.V."/>
            <person name="Elkin A."/>
        </authorList>
    </citation>
    <scope>NUCLEOTIDE SEQUENCE</scope>
    <source>
        <strain evidence="3">IEGM 249</strain>
    </source>
</reference>
<dbReference type="EMBL" id="JAPWIS010000029">
    <property type="protein sequence ID" value="MCZ4589201.1"/>
    <property type="molecule type" value="Genomic_DNA"/>
</dbReference>
<proteinExistence type="inferred from homology"/>
<name>A0ABT4NPA7_RHOOP</name>
<keyword evidence="4" id="KW-1185">Reference proteome</keyword>
<comment type="caution">
    <text evidence="3">The sequence shown here is derived from an EMBL/GenBank/DDBJ whole genome shotgun (WGS) entry which is preliminary data.</text>
</comment>
<dbReference type="PRINTS" id="PR00081">
    <property type="entry name" value="GDHRDH"/>
</dbReference>
<sequence length="274" mass="28660">MSNIANVSAAGRSSAADGFDFSESKILVVGGTSGVGLTTAISFAQCGARHLTLVGRNETRGKEAIDRVRALCPDADPHFLSADANDPQAADEVVHEAARTMGGLDVVVNSTVAVYQPTLFHDTDIAEIPTILIQQALGPILTSRAAINYMREQKHGAIINVASDAAKVPTPGECVIGAAMAAIVTFSRTLAVEAKRYGVRVNTITPSLIANTGSYDRAMNIDFSKKIFEKIKSQAHLGLTEPEDLANTILFLASPLASNITGQVVSVNGGISVA</sequence>
<evidence type="ECO:0000313" key="4">
    <source>
        <dbReference type="Proteomes" id="UP001066327"/>
    </source>
</evidence>
<gene>
    <name evidence="3" type="ORF">O4328_37095</name>
</gene>
<keyword evidence="2" id="KW-0560">Oxidoreductase</keyword>
<dbReference type="Proteomes" id="UP001066327">
    <property type="component" value="Unassembled WGS sequence"/>
</dbReference>
<dbReference type="RefSeq" id="WP_269592437.1">
    <property type="nucleotide sequence ID" value="NZ_JAPWIS010000029.1"/>
</dbReference>
<dbReference type="InterPro" id="IPR036291">
    <property type="entry name" value="NAD(P)-bd_dom_sf"/>
</dbReference>
<comment type="similarity">
    <text evidence="1">Belongs to the short-chain dehydrogenases/reductases (SDR) family.</text>
</comment>
<dbReference type="InterPro" id="IPR051122">
    <property type="entry name" value="SDR_DHRS6-like"/>
</dbReference>
<evidence type="ECO:0000256" key="2">
    <source>
        <dbReference type="ARBA" id="ARBA00023002"/>
    </source>
</evidence>
<dbReference type="Gene3D" id="3.40.50.720">
    <property type="entry name" value="NAD(P)-binding Rossmann-like Domain"/>
    <property type="match status" value="1"/>
</dbReference>
<evidence type="ECO:0000256" key="1">
    <source>
        <dbReference type="ARBA" id="ARBA00006484"/>
    </source>
</evidence>
<dbReference type="PANTHER" id="PTHR43477">
    <property type="entry name" value="DIHYDROANTICAPSIN 7-DEHYDROGENASE"/>
    <property type="match status" value="1"/>
</dbReference>
<evidence type="ECO:0000313" key="3">
    <source>
        <dbReference type="EMBL" id="MCZ4589201.1"/>
    </source>
</evidence>